<dbReference type="KEGG" id="vg:77928401"/>
<dbReference type="Proteomes" id="UP000515907">
    <property type="component" value="Segment"/>
</dbReference>
<reference evidence="1 2" key="1">
    <citation type="submission" date="2020-07" db="EMBL/GenBank/DDBJ databases">
        <authorList>
            <person name="Bortz R.L."/>
            <person name="Anton Mahfoud A."/>
            <person name="Chodavarapu S."/>
            <person name="Choudhry I."/>
            <person name="Gan A.J."/>
            <person name="Gay E.L."/>
            <person name="Gonzales G.R."/>
            <person name="Hicks J.N."/>
            <person name="Jones A."/>
            <person name="Kistler A."/>
            <person name="Lee G.D."/>
            <person name="Lynch M.R."/>
            <person name="Mandava A."/>
            <person name="Manivannan M."/>
            <person name="Paterson C.E."/>
            <person name="Pepsin N."/>
            <person name="Perry J.M."/>
            <person name="Reddy A."/>
            <person name="Riley H.L."/>
            <person name="Schmersal J.N."/>
            <person name="Sequeira A."/>
            <person name="Butela K.A."/>
            <person name="Garlena R.A."/>
            <person name="Russell D.A."/>
            <person name="Pope W.H."/>
            <person name="Jacobs-Sera D."/>
            <person name="Hatfull G.F."/>
        </authorList>
    </citation>
    <scope>NUCLEOTIDE SEQUENCE [LARGE SCALE GENOMIC DNA]</scope>
</reference>
<dbReference type="EMBL" id="MT723938">
    <property type="protein sequence ID" value="QNJ58087.1"/>
    <property type="molecule type" value="Genomic_DNA"/>
</dbReference>
<evidence type="ECO:0000313" key="2">
    <source>
        <dbReference type="Proteomes" id="UP000515907"/>
    </source>
</evidence>
<dbReference type="RefSeq" id="YP_010652578.1">
    <property type="nucleotide sequence ID" value="NC_070787.1"/>
</dbReference>
<protein>
    <submittedName>
        <fullName evidence="1">Uncharacterized protein</fullName>
    </submittedName>
</protein>
<organism evidence="1 2">
    <name type="scientific">Gordonia phage Bunnybear</name>
    <dbReference type="NCBI Taxonomy" id="2762398"/>
    <lineage>
        <taxon>Viruses</taxon>
        <taxon>Duplodnaviria</taxon>
        <taxon>Heunggongvirae</taxon>
        <taxon>Uroviricota</taxon>
        <taxon>Caudoviricetes</taxon>
        <taxon>Nymbaxtervirinae</taxon>
        <taxon>Nymphadoravirus</taxon>
        <taxon>Nymphadoravirus bunnybear</taxon>
    </lineage>
</organism>
<proteinExistence type="predicted"/>
<keyword evidence="2" id="KW-1185">Reference proteome</keyword>
<gene>
    <name evidence="1" type="primary">31</name>
    <name evidence="1" type="ORF">SEA_BUNNYBEAR_31</name>
</gene>
<dbReference type="GeneID" id="77928401"/>
<evidence type="ECO:0000313" key="1">
    <source>
        <dbReference type="EMBL" id="QNJ58087.1"/>
    </source>
</evidence>
<name>A0A7G8LLG5_9CAUD</name>
<accession>A0A7G8LLG5</accession>
<sequence>MVQMTGKTQTLGTCACGSPIQKREYYTQTAARPTAWSRAECQGSSPCGVRNGGVEGDWLEVAEREPVPTLFKDIKPHDFVGLNGRWLRVGSRTAGEITFDAEKTRLTELPDLDGEYLVLRPT</sequence>